<reference evidence="3" key="1">
    <citation type="journal article" date="2019" name="Int. J. Syst. Evol. Microbiol.">
        <title>The Global Catalogue of Microorganisms (GCM) 10K type strain sequencing project: providing services to taxonomists for standard genome sequencing and annotation.</title>
        <authorList>
            <consortium name="The Broad Institute Genomics Platform"/>
            <consortium name="The Broad Institute Genome Sequencing Center for Infectious Disease"/>
            <person name="Wu L."/>
            <person name="Ma J."/>
        </authorList>
    </citation>
    <scope>NUCLEOTIDE SEQUENCE [LARGE SCALE GENOMIC DNA]</scope>
    <source>
        <strain evidence="3">CCUG 62952</strain>
    </source>
</reference>
<dbReference type="RefSeq" id="WP_386407295.1">
    <property type="nucleotide sequence ID" value="NZ_JBHTJH010000005.1"/>
</dbReference>
<feature type="signal peptide" evidence="1">
    <location>
        <begin position="1"/>
        <end position="23"/>
    </location>
</feature>
<gene>
    <name evidence="2" type="ORF">ACFQ1M_09235</name>
</gene>
<keyword evidence="1" id="KW-0732">Signal</keyword>
<name>A0ABW3CX80_9FLAO</name>
<protein>
    <recommendedName>
        <fullName evidence="4">Cytochrome c domain-containing protein</fullName>
    </recommendedName>
</protein>
<dbReference type="EMBL" id="JBHTJH010000005">
    <property type="protein sequence ID" value="MFD0862394.1"/>
    <property type="molecule type" value="Genomic_DNA"/>
</dbReference>
<comment type="caution">
    <text evidence="2">The sequence shown here is derived from an EMBL/GenBank/DDBJ whole genome shotgun (WGS) entry which is preliminary data.</text>
</comment>
<evidence type="ECO:0000313" key="3">
    <source>
        <dbReference type="Proteomes" id="UP001596978"/>
    </source>
</evidence>
<dbReference type="Proteomes" id="UP001596978">
    <property type="component" value="Unassembled WGS sequence"/>
</dbReference>
<keyword evidence="3" id="KW-1185">Reference proteome</keyword>
<feature type="chain" id="PRO_5045850833" description="Cytochrome c domain-containing protein" evidence="1">
    <location>
        <begin position="24"/>
        <end position="462"/>
    </location>
</feature>
<accession>A0ABW3CX80</accession>
<sequence>MRASHLFILLSCLALFVCCKQHGKVTAPQVDQDNSQALMASMEDRIGFPDFGFMVQPDDTIPISRVFKLSDDFPRKEPVIDEGVKNILAIDFKSDWRAYMDEVKKYVFEGNASEDYENSFYLEDNKVRPWYHVPWQHWGPNGREGYHGLTQEGPVDDKMLAPTQISETHAYAVGFYNDLGGYAIGKVWNKPEPNYSFFEFDGFPEGTVVAKVLFVPLEADEVPYLKNPVSWDAYIYASDIPGNNSTSKNRITSKVNLIQMDIMVKDKRAIDTGGWVFGTFAYNGNLENDNRWDNLTPVGIMWGNDPDHNKTSYNPTPTKTIINPDLKQTIINDNPEELPPMHLGFASRLNGPVDNAYSSCMSCHSTAQYPVVSAIMPFLNNQKVAIPEAGTNASAQWMRWFRNVPCETPFDPKKATSFDYSLQLVKSIQNYIDYASQAEKGHYSEEYWSKGHKIRRSSIVSD</sequence>
<evidence type="ECO:0000256" key="1">
    <source>
        <dbReference type="SAM" id="SignalP"/>
    </source>
</evidence>
<proteinExistence type="predicted"/>
<evidence type="ECO:0000313" key="2">
    <source>
        <dbReference type="EMBL" id="MFD0862394.1"/>
    </source>
</evidence>
<evidence type="ECO:0008006" key="4">
    <source>
        <dbReference type="Google" id="ProtNLM"/>
    </source>
</evidence>
<organism evidence="2 3">
    <name type="scientific">Sungkyunkwania multivorans</name>
    <dbReference type="NCBI Taxonomy" id="1173618"/>
    <lineage>
        <taxon>Bacteria</taxon>
        <taxon>Pseudomonadati</taxon>
        <taxon>Bacteroidota</taxon>
        <taxon>Flavobacteriia</taxon>
        <taxon>Flavobacteriales</taxon>
        <taxon>Flavobacteriaceae</taxon>
        <taxon>Sungkyunkwania</taxon>
    </lineage>
</organism>